<dbReference type="GO" id="GO:0005739">
    <property type="term" value="C:mitochondrion"/>
    <property type="evidence" value="ECO:0007669"/>
    <property type="project" value="UniProtKB-SubCell"/>
</dbReference>
<name>A0AAD5E4M8_UMBRA</name>
<evidence type="ECO:0000313" key="7">
    <source>
        <dbReference type="Proteomes" id="UP001206595"/>
    </source>
</evidence>
<comment type="similarity">
    <text evidence="2">Belongs to the cytochrome c oxidase subunit 6B family.</text>
</comment>
<sequence length="112" mass="13219">MKKMKSTSRPSSAMSKQATETPNKPPSRRERQQCWKVRDEYFACLESCGILDPEAMNTKDTVREKGKACLDKKKQYEDTCMASWVEYFNKRRVLEERQRKYLELAKEQSGKQ</sequence>
<feature type="compositionally biased region" description="Polar residues" evidence="5">
    <location>
        <begin position="7"/>
        <end position="22"/>
    </location>
</feature>
<evidence type="ECO:0000256" key="3">
    <source>
        <dbReference type="ARBA" id="ARBA00023128"/>
    </source>
</evidence>
<protein>
    <submittedName>
        <fullName evidence="6">Uncharacterized protein</fullName>
    </submittedName>
</protein>
<comment type="subcellular location">
    <subcellularLocation>
        <location evidence="1">Mitochondrion</location>
    </subcellularLocation>
</comment>
<dbReference type="PANTHER" id="PTHR47677:SF1">
    <property type="entry name" value="CYTOCHROME C OXIDASE ASSEMBLY FACTOR 6"/>
    <property type="match status" value="1"/>
</dbReference>
<dbReference type="InterPro" id="IPR048281">
    <property type="entry name" value="COA6_fun"/>
</dbReference>
<dbReference type="InterPro" id="IPR048280">
    <property type="entry name" value="COX6B-like"/>
</dbReference>
<comment type="caution">
    <text evidence="6">The sequence shown here is derived from an EMBL/GenBank/DDBJ whole genome shotgun (WGS) entry which is preliminary data.</text>
</comment>
<dbReference type="EMBL" id="MU620959">
    <property type="protein sequence ID" value="KAI8576260.1"/>
    <property type="molecule type" value="Genomic_DNA"/>
</dbReference>
<reference evidence="6" key="1">
    <citation type="submission" date="2021-06" db="EMBL/GenBank/DDBJ databases">
        <authorList>
            <consortium name="DOE Joint Genome Institute"/>
            <person name="Mondo S.J."/>
            <person name="Amses K.R."/>
            <person name="Simmons D.R."/>
            <person name="Longcore J.E."/>
            <person name="Seto K."/>
            <person name="Alves G.H."/>
            <person name="Bonds A.E."/>
            <person name="Quandt C.A."/>
            <person name="Davis W.J."/>
            <person name="Chang Y."/>
            <person name="Letcher P.M."/>
            <person name="Powell M.J."/>
            <person name="Kuo A."/>
            <person name="Labutti K."/>
            <person name="Pangilinan J."/>
            <person name="Andreopoulos W."/>
            <person name="Tritt A."/>
            <person name="Riley R."/>
            <person name="Hundley H."/>
            <person name="Johnson J."/>
            <person name="Lipzen A."/>
            <person name="Barry K."/>
            <person name="Berbee M.L."/>
            <person name="Buchler N.E."/>
            <person name="Grigoriev I.V."/>
            <person name="Spatafora J.W."/>
            <person name="Stajich J.E."/>
            <person name="James T.Y."/>
        </authorList>
    </citation>
    <scope>NUCLEOTIDE SEQUENCE</scope>
    <source>
        <strain evidence="6">AG</strain>
    </source>
</reference>
<dbReference type="GeneID" id="75917091"/>
<dbReference type="Proteomes" id="UP001206595">
    <property type="component" value="Unassembled WGS sequence"/>
</dbReference>
<dbReference type="PANTHER" id="PTHR47677">
    <property type="entry name" value="CYTOCHROME C OXIDASE ASSEMBLY FACTOR 6"/>
    <property type="match status" value="1"/>
</dbReference>
<evidence type="ECO:0000256" key="1">
    <source>
        <dbReference type="ARBA" id="ARBA00004173"/>
    </source>
</evidence>
<reference evidence="6" key="2">
    <citation type="journal article" date="2022" name="Proc. Natl. Acad. Sci. U.S.A.">
        <title>Diploid-dominant life cycles characterize the early evolution of Fungi.</title>
        <authorList>
            <person name="Amses K.R."/>
            <person name="Simmons D.R."/>
            <person name="Longcore J.E."/>
            <person name="Mondo S.J."/>
            <person name="Seto K."/>
            <person name="Jeronimo G.H."/>
            <person name="Bonds A.E."/>
            <person name="Quandt C.A."/>
            <person name="Davis W.J."/>
            <person name="Chang Y."/>
            <person name="Federici B.A."/>
            <person name="Kuo A."/>
            <person name="LaButti K."/>
            <person name="Pangilinan J."/>
            <person name="Andreopoulos W."/>
            <person name="Tritt A."/>
            <person name="Riley R."/>
            <person name="Hundley H."/>
            <person name="Johnson J."/>
            <person name="Lipzen A."/>
            <person name="Barry K."/>
            <person name="Lang B.F."/>
            <person name="Cuomo C.A."/>
            <person name="Buchler N.E."/>
            <person name="Grigoriev I.V."/>
            <person name="Spatafora J.W."/>
            <person name="Stajich J.E."/>
            <person name="James T.Y."/>
        </authorList>
    </citation>
    <scope>NUCLEOTIDE SEQUENCE</scope>
    <source>
        <strain evidence="6">AG</strain>
    </source>
</reference>
<keyword evidence="3" id="KW-0496">Mitochondrion</keyword>
<accession>A0AAD5E4M8</accession>
<evidence type="ECO:0000256" key="5">
    <source>
        <dbReference type="SAM" id="MobiDB-lite"/>
    </source>
</evidence>
<keyword evidence="7" id="KW-1185">Reference proteome</keyword>
<dbReference type="InterPro" id="IPR036549">
    <property type="entry name" value="CX6/COA6-like_sf"/>
</dbReference>
<organism evidence="6 7">
    <name type="scientific">Umbelopsis ramanniana AG</name>
    <dbReference type="NCBI Taxonomy" id="1314678"/>
    <lineage>
        <taxon>Eukaryota</taxon>
        <taxon>Fungi</taxon>
        <taxon>Fungi incertae sedis</taxon>
        <taxon>Mucoromycota</taxon>
        <taxon>Mucoromycotina</taxon>
        <taxon>Umbelopsidomycetes</taxon>
        <taxon>Umbelopsidales</taxon>
        <taxon>Umbelopsidaceae</taxon>
        <taxon>Umbelopsis</taxon>
    </lineage>
</organism>
<dbReference type="Gene3D" id="1.10.10.140">
    <property type="entry name" value="Cytochrome c oxidase, subunit VIb"/>
    <property type="match status" value="1"/>
</dbReference>
<evidence type="ECO:0000313" key="6">
    <source>
        <dbReference type="EMBL" id="KAI8576260.1"/>
    </source>
</evidence>
<feature type="region of interest" description="Disordered" evidence="5">
    <location>
        <begin position="1"/>
        <end position="32"/>
    </location>
</feature>
<gene>
    <name evidence="6" type="ORF">K450DRAFT_257913</name>
</gene>
<evidence type="ECO:0000256" key="2">
    <source>
        <dbReference type="ARBA" id="ARBA00006425"/>
    </source>
</evidence>
<dbReference type="AlphaFoldDB" id="A0AAD5E4M8"/>
<keyword evidence="4" id="KW-1015">Disulfide bond</keyword>
<dbReference type="Pfam" id="PF02297">
    <property type="entry name" value="COX6B"/>
    <property type="match status" value="1"/>
</dbReference>
<evidence type="ECO:0000256" key="4">
    <source>
        <dbReference type="ARBA" id="ARBA00023157"/>
    </source>
</evidence>
<dbReference type="RefSeq" id="XP_051441264.1">
    <property type="nucleotide sequence ID" value="XM_051591748.1"/>
</dbReference>
<proteinExistence type="inferred from homology"/>
<dbReference type="SUPFAM" id="SSF47694">
    <property type="entry name" value="Cytochrome c oxidase subunit h"/>
    <property type="match status" value="1"/>
</dbReference>